<accession>A0ABS8XFH5</accession>
<dbReference type="EMBL" id="JAJTWT010000010">
    <property type="protein sequence ID" value="MCE4539644.1"/>
    <property type="molecule type" value="Genomic_DNA"/>
</dbReference>
<evidence type="ECO:0000313" key="2">
    <source>
        <dbReference type="Proteomes" id="UP001201463"/>
    </source>
</evidence>
<protein>
    <submittedName>
        <fullName evidence="1">Uncharacterized protein</fullName>
    </submittedName>
</protein>
<comment type="caution">
    <text evidence="1">The sequence shown here is derived from an EMBL/GenBank/DDBJ whole genome shotgun (WGS) entry which is preliminary data.</text>
</comment>
<evidence type="ECO:0000313" key="1">
    <source>
        <dbReference type="EMBL" id="MCE4539644.1"/>
    </source>
</evidence>
<proteinExistence type="predicted"/>
<sequence length="249" mass="27916">MTRTAKKDLERHYLDRVKAMLPGFPGGTLLPHEEPDFLVDLGGRVLGIEITELHRDPDGQLLPLQAREARRDDVIDAAKALHDRAGHPPVDCQVHLKDVTMHRDRVQPLAAAIAEIVAANIPTDGELVRFVEPTWRTVAGFPAEVDYVRVARYDGLTESFFGGAGHTWLQPLALSDVQRALDAKEGNFDAYRRSCDEAWLVIAIDGHRMSTWFDDPDQVRAAVFKTRFARVLVLRNLNGTLLELKTAWP</sequence>
<keyword evidence="2" id="KW-1185">Reference proteome</keyword>
<gene>
    <name evidence="1" type="ORF">LXT12_20540</name>
</gene>
<name>A0ABS8XFH5_9BURK</name>
<organism evidence="1 2">
    <name type="scientific">Pelomonas caseinilytica</name>
    <dbReference type="NCBI Taxonomy" id="2906763"/>
    <lineage>
        <taxon>Bacteria</taxon>
        <taxon>Pseudomonadati</taxon>
        <taxon>Pseudomonadota</taxon>
        <taxon>Betaproteobacteria</taxon>
        <taxon>Burkholderiales</taxon>
        <taxon>Sphaerotilaceae</taxon>
        <taxon>Roseateles</taxon>
    </lineage>
</organism>
<reference evidence="1 2" key="1">
    <citation type="submission" date="2021-12" db="EMBL/GenBank/DDBJ databases">
        <title>Genome seq of p7.</title>
        <authorList>
            <person name="Seo T."/>
        </authorList>
    </citation>
    <scope>NUCLEOTIDE SEQUENCE [LARGE SCALE GENOMIC DNA]</scope>
    <source>
        <strain evidence="1 2">P7</strain>
    </source>
</reference>
<dbReference type="Proteomes" id="UP001201463">
    <property type="component" value="Unassembled WGS sequence"/>
</dbReference>
<dbReference type="RefSeq" id="WP_233394166.1">
    <property type="nucleotide sequence ID" value="NZ_JAJTWT010000010.1"/>
</dbReference>